<feature type="transmembrane region" description="Helical" evidence="1">
    <location>
        <begin position="228"/>
        <end position="246"/>
    </location>
</feature>
<feature type="transmembrane region" description="Helical" evidence="1">
    <location>
        <begin position="12"/>
        <end position="34"/>
    </location>
</feature>
<evidence type="ECO:0000313" key="2">
    <source>
        <dbReference type="EMBL" id="GGJ69743.1"/>
    </source>
</evidence>
<dbReference type="Proteomes" id="UP000606115">
    <property type="component" value="Unassembled WGS sequence"/>
</dbReference>
<keyword evidence="1" id="KW-0472">Membrane</keyword>
<name>A0ABQ2DTZ8_9MICC</name>
<dbReference type="GeneID" id="303305404"/>
<keyword evidence="1" id="KW-1133">Transmembrane helix</keyword>
<feature type="transmembrane region" description="Helical" evidence="1">
    <location>
        <begin position="39"/>
        <end position="58"/>
    </location>
</feature>
<evidence type="ECO:0000313" key="3">
    <source>
        <dbReference type="Proteomes" id="UP000606115"/>
    </source>
</evidence>
<comment type="caution">
    <text evidence="2">The sequence shown here is derived from an EMBL/GenBank/DDBJ whole genome shotgun (WGS) entry which is preliminary data.</text>
</comment>
<sequence length="247" mass="24926">MATLSPMDMAWWAFIWGLVSGASLLLGAAAGWWLKLPKVLVNGVLAFGAGVLISALAFELVAEAYQGGGLLVTALGLVSGALIYFFANRIVAKRSRRRGAGSEANSGNALAIGALIDGIPESVALGVGLVAGGAVNPAMLVAIFISNIPEALASTAAQKEAGKKAGGIFALWGAVTLAAGISAWAGYALLSLTDPAITAFAIALAAGGILTMVSDTMIPEAWKVEHDYTGLIATAGFLTAFAVHTVA</sequence>
<feature type="transmembrane region" description="Helical" evidence="1">
    <location>
        <begin position="168"/>
        <end position="190"/>
    </location>
</feature>
<accession>A0ABQ2DTZ8</accession>
<keyword evidence="1" id="KW-0812">Transmembrane</keyword>
<protein>
    <submittedName>
        <fullName evidence="2">ZIP family zinc transporter</fullName>
    </submittedName>
</protein>
<feature type="transmembrane region" description="Helical" evidence="1">
    <location>
        <begin position="64"/>
        <end position="87"/>
    </location>
</feature>
<dbReference type="RefSeq" id="WP_308422428.1">
    <property type="nucleotide sequence ID" value="NZ_BMKX01000009.1"/>
</dbReference>
<proteinExistence type="predicted"/>
<feature type="transmembrane region" description="Helical" evidence="1">
    <location>
        <begin position="196"/>
        <end position="216"/>
    </location>
</feature>
<evidence type="ECO:0000256" key="1">
    <source>
        <dbReference type="SAM" id="Phobius"/>
    </source>
</evidence>
<gene>
    <name evidence="2" type="ORF">GCM10007173_30650</name>
</gene>
<organism evidence="2 3">
    <name type="scientific">Glutamicibacter ardleyensis</name>
    <dbReference type="NCBI Taxonomy" id="225894"/>
    <lineage>
        <taxon>Bacteria</taxon>
        <taxon>Bacillati</taxon>
        <taxon>Actinomycetota</taxon>
        <taxon>Actinomycetes</taxon>
        <taxon>Micrococcales</taxon>
        <taxon>Micrococcaceae</taxon>
        <taxon>Glutamicibacter</taxon>
    </lineage>
</organism>
<keyword evidence="3" id="KW-1185">Reference proteome</keyword>
<dbReference type="EMBL" id="BMKX01000009">
    <property type="protein sequence ID" value="GGJ69743.1"/>
    <property type="molecule type" value="Genomic_DNA"/>
</dbReference>
<reference evidence="3" key="1">
    <citation type="journal article" date="2019" name="Int. J. Syst. Evol. Microbiol.">
        <title>The Global Catalogue of Microorganisms (GCM) 10K type strain sequencing project: providing services to taxonomists for standard genome sequencing and annotation.</title>
        <authorList>
            <consortium name="The Broad Institute Genomics Platform"/>
            <consortium name="The Broad Institute Genome Sequencing Center for Infectious Disease"/>
            <person name="Wu L."/>
            <person name="Ma J."/>
        </authorList>
    </citation>
    <scope>NUCLEOTIDE SEQUENCE [LARGE SCALE GENOMIC DNA]</scope>
    <source>
        <strain evidence="3">CGMCC 1.3685</strain>
    </source>
</reference>